<evidence type="ECO:0000313" key="1">
    <source>
        <dbReference type="EMBL" id="RGR75511.1"/>
    </source>
</evidence>
<proteinExistence type="predicted"/>
<dbReference type="InterPro" id="IPR009319">
    <property type="entry name" value="Phage_A118_VSP1"/>
</dbReference>
<dbReference type="Proteomes" id="UP000284178">
    <property type="component" value="Unassembled WGS sequence"/>
</dbReference>
<dbReference type="AlphaFoldDB" id="A0A412G4L9"/>
<dbReference type="RefSeq" id="WP_117894245.1">
    <property type="nucleotide sequence ID" value="NZ_CABJCV010000004.1"/>
</dbReference>
<dbReference type="GO" id="GO:0005198">
    <property type="term" value="F:structural molecule activity"/>
    <property type="evidence" value="ECO:0007669"/>
    <property type="project" value="InterPro"/>
</dbReference>
<organism evidence="1 2">
    <name type="scientific">Holdemania filiformis</name>
    <dbReference type="NCBI Taxonomy" id="61171"/>
    <lineage>
        <taxon>Bacteria</taxon>
        <taxon>Bacillati</taxon>
        <taxon>Bacillota</taxon>
        <taxon>Erysipelotrichia</taxon>
        <taxon>Erysipelotrichales</taxon>
        <taxon>Erysipelotrichaceae</taxon>
        <taxon>Holdemania</taxon>
    </lineage>
</organism>
<dbReference type="Gene3D" id="3.40.1350.120">
    <property type="match status" value="1"/>
</dbReference>
<name>A0A412G4L9_9FIRM</name>
<keyword evidence="2" id="KW-1185">Reference proteome</keyword>
<gene>
    <name evidence="1" type="ORF">DWY25_04555</name>
</gene>
<dbReference type="Pfam" id="PF06152">
    <property type="entry name" value="Phage_min_cap2"/>
    <property type="match status" value="1"/>
</dbReference>
<comment type="caution">
    <text evidence="1">The sequence shown here is derived from an EMBL/GenBank/DDBJ whole genome shotgun (WGS) entry which is preliminary data.</text>
</comment>
<accession>A0A412G4L9</accession>
<protein>
    <submittedName>
        <fullName evidence="1">Uncharacterized protein</fullName>
    </submittedName>
</protein>
<reference evidence="1 2" key="1">
    <citation type="submission" date="2018-08" db="EMBL/GenBank/DDBJ databases">
        <title>A genome reference for cultivated species of the human gut microbiota.</title>
        <authorList>
            <person name="Zou Y."/>
            <person name="Xue W."/>
            <person name="Luo G."/>
        </authorList>
    </citation>
    <scope>NUCLEOTIDE SEQUENCE [LARGE SCALE GENOMIC DNA]</scope>
    <source>
        <strain evidence="1 2">AF24-29</strain>
    </source>
</reference>
<dbReference type="EMBL" id="QRUP01000004">
    <property type="protein sequence ID" value="RGR75511.1"/>
    <property type="molecule type" value="Genomic_DNA"/>
</dbReference>
<evidence type="ECO:0000313" key="2">
    <source>
        <dbReference type="Proteomes" id="UP000284178"/>
    </source>
</evidence>
<sequence length="522" mass="59330">MLSPQELGHLTDDIEKIWQELEDELLADMAQRIVKNDYAFPSTAAWNKRKLEEIGVQYDYIVRQLSRTLKLSENQVKRIIGESVHTAVDTDNLIFKAAAEAGLLESVADTSELISKFIADGVKSTNGELRNFARTYAADASRAYEHAIDQAYLQVTNGFYTAQQASQTAIEQLARQGITSAITPSGRREHADVIVRRAVRTGTNQSALKAQEANFFAMEAQLVEVTDHYGARPSHAEWQGKVYEWTKPGQQKKTSYPDFISSTGYGTGAGLGGWNCRHSFYPFFEGLSERAYEPLNTQETDRVYELEQEQRYNERMIREWTRRQKTLEAGCYDANKEREKVKEWKKRNDSLIKANPDVLKKNYANSKVAFAKRGKTVLEEFLEAATPKKGNIFFPDDYNRSIHKSEIKVAEWLLENFGGDIRLLSESKKQGVKTPDYDWDGKFWDLKEISTNAAADSAIRKGLKQISSNPGGIILDLKSEDIELPDLLHRVNDRIKRSAKGTLHVLVKKDDVLLEVIQYIKK</sequence>
<dbReference type="GeneID" id="83014674"/>